<dbReference type="Proteomes" id="UP000198675">
    <property type="component" value="Chromosome I"/>
</dbReference>
<sequence>MRLLDLCPASVDECFSSWIYRCMIKFPWVRFSLEGVSVKAESDRCGELVYEDPDFDISSSYVQDVTSRLNLAQDDYFRFFDKKPGKLLSWQSRRFYCRDCVMDDIKNNILPYWRRSWCSAVCVFCPLHEKKLSSIRFNCDPIGRGWRAFSEFSRYPYHQYQGTRNYNLWESESLQKALYDLAIQVFEWYGSSEEARVDSAGADVASTAYFDLVFELLTQAPSLHNSGGLSWSFTFAFKLRLGRYRKDYSWLLENGVNEVDVNQRVCGVILAGKVLGILSDEEVGRLDCMVDDLFPYFGLSNLELGFRCANYSSIGDYDYLLSRIGRLPYSSQARFDGFVAGLTPEM</sequence>
<reference evidence="2" key="1">
    <citation type="submission" date="2016-10" db="EMBL/GenBank/DDBJ databases">
        <authorList>
            <person name="Varghese N."/>
            <person name="Submissions S."/>
        </authorList>
    </citation>
    <scope>NUCLEOTIDE SEQUENCE [LARGE SCALE GENOMIC DNA]</scope>
    <source>
        <strain evidence="2">KCTC 32246</strain>
    </source>
</reference>
<dbReference type="EMBL" id="LT629797">
    <property type="protein sequence ID" value="SDU79021.1"/>
    <property type="molecule type" value="Genomic_DNA"/>
</dbReference>
<evidence type="ECO:0008006" key="3">
    <source>
        <dbReference type="Google" id="ProtNLM"/>
    </source>
</evidence>
<name>A0A1H2LEL4_9PSED</name>
<accession>A0A1H2LEL4</accession>
<protein>
    <recommendedName>
        <fullName evidence="3">TniQ protein</fullName>
    </recommendedName>
</protein>
<dbReference type="AlphaFoldDB" id="A0A1H2LEL4"/>
<evidence type="ECO:0000313" key="2">
    <source>
        <dbReference type="Proteomes" id="UP000198675"/>
    </source>
</evidence>
<gene>
    <name evidence="1" type="ORF">SAMN05216363_1237</name>
</gene>
<proteinExistence type="predicted"/>
<organism evidence="1 2">
    <name type="scientific">Pseudomonas sihuiensis</name>
    <dbReference type="NCBI Taxonomy" id="1274359"/>
    <lineage>
        <taxon>Bacteria</taxon>
        <taxon>Pseudomonadati</taxon>
        <taxon>Pseudomonadota</taxon>
        <taxon>Gammaproteobacteria</taxon>
        <taxon>Pseudomonadales</taxon>
        <taxon>Pseudomonadaceae</taxon>
        <taxon>Pseudomonas</taxon>
    </lineage>
</organism>
<keyword evidence="2" id="KW-1185">Reference proteome</keyword>
<evidence type="ECO:0000313" key="1">
    <source>
        <dbReference type="EMBL" id="SDU79021.1"/>
    </source>
</evidence>